<gene>
    <name evidence="23" type="ORF">Pmani_037527</name>
</gene>
<dbReference type="AlphaFoldDB" id="A0AAE1TLC0"/>
<dbReference type="InterPro" id="IPR006068">
    <property type="entry name" value="ATPase_P-typ_cation-transptr_C"/>
</dbReference>
<dbReference type="InterPro" id="IPR001757">
    <property type="entry name" value="P_typ_ATPase"/>
</dbReference>
<evidence type="ECO:0000256" key="5">
    <source>
        <dbReference type="ARBA" id="ARBA00022553"/>
    </source>
</evidence>
<dbReference type="Gene3D" id="3.40.50.1000">
    <property type="entry name" value="HAD superfamily/HAD-like"/>
    <property type="match status" value="1"/>
</dbReference>
<evidence type="ECO:0000259" key="22">
    <source>
        <dbReference type="Pfam" id="PF12424"/>
    </source>
</evidence>
<keyword evidence="17 18" id="KW-0472">Membrane</keyword>
<dbReference type="InterPro" id="IPR006408">
    <property type="entry name" value="P-type_ATPase_IIB"/>
</dbReference>
<feature type="transmembrane region" description="Helical" evidence="18">
    <location>
        <begin position="793"/>
        <end position="813"/>
    </location>
</feature>
<proteinExistence type="inferred from homology"/>
<feature type="transmembrane region" description="Helical" evidence="18">
    <location>
        <begin position="825"/>
        <end position="847"/>
    </location>
</feature>
<comment type="caution">
    <text evidence="23">The sequence shown here is derived from an EMBL/GenBank/DDBJ whole genome shotgun (WGS) entry which is preliminary data.</text>
</comment>
<dbReference type="InterPro" id="IPR059000">
    <property type="entry name" value="ATPase_P-type_domA"/>
</dbReference>
<name>A0AAE1TLC0_9EUCA</name>
<evidence type="ECO:0000256" key="14">
    <source>
        <dbReference type="ARBA" id="ARBA00022989"/>
    </source>
</evidence>
<keyword evidence="9" id="KW-0187">Copper transport</keyword>
<dbReference type="GO" id="GO:0005516">
    <property type="term" value="F:calmodulin binding"/>
    <property type="evidence" value="ECO:0007669"/>
    <property type="project" value="UniProtKB-KW"/>
</dbReference>
<dbReference type="GO" id="GO:0005886">
    <property type="term" value="C:plasma membrane"/>
    <property type="evidence" value="ECO:0007669"/>
    <property type="project" value="UniProtKB-SubCell"/>
</dbReference>
<evidence type="ECO:0000256" key="3">
    <source>
        <dbReference type="ARBA" id="ARBA00022448"/>
    </source>
</evidence>
<evidence type="ECO:0000256" key="18">
    <source>
        <dbReference type="RuleBase" id="RU361146"/>
    </source>
</evidence>
<dbReference type="GO" id="GO:0051480">
    <property type="term" value="P:regulation of cytosolic calcium ion concentration"/>
    <property type="evidence" value="ECO:0007669"/>
    <property type="project" value="TreeGrafter"/>
</dbReference>
<feature type="domain" description="P-type ATPase A" evidence="20">
    <location>
        <begin position="43"/>
        <end position="116"/>
    </location>
</feature>
<dbReference type="PANTHER" id="PTHR24093:SF369">
    <property type="entry name" value="CALCIUM-TRANSPORTING ATPASE"/>
    <property type="match status" value="1"/>
</dbReference>
<dbReference type="InterPro" id="IPR036412">
    <property type="entry name" value="HAD-like_sf"/>
</dbReference>
<keyword evidence="15" id="KW-0186">Copper</keyword>
<dbReference type="InterPro" id="IPR018303">
    <property type="entry name" value="ATPase_P-typ_P_site"/>
</dbReference>
<feature type="domain" description="Plasma membrane calcium transporting P-type ATPase C-terminal" evidence="22">
    <location>
        <begin position="888"/>
        <end position="921"/>
    </location>
</feature>
<evidence type="ECO:0000256" key="1">
    <source>
        <dbReference type="ARBA" id="ARBA00004651"/>
    </source>
</evidence>
<dbReference type="SUPFAM" id="SSF81653">
    <property type="entry name" value="Calcium ATPase, transduction domain A"/>
    <property type="match status" value="1"/>
</dbReference>
<keyword evidence="4" id="KW-1003">Cell membrane</keyword>
<dbReference type="FunFam" id="3.40.50.1000:FF:000144">
    <property type="entry name" value="copper-transporting ATPase 1 isoform X2"/>
    <property type="match status" value="1"/>
</dbReference>
<reference evidence="23" key="1">
    <citation type="submission" date="2023-11" db="EMBL/GenBank/DDBJ databases">
        <title>Genome assemblies of two species of porcelain crab, Petrolisthes cinctipes and Petrolisthes manimaculis (Anomura: Porcellanidae).</title>
        <authorList>
            <person name="Angst P."/>
        </authorList>
    </citation>
    <scope>NUCLEOTIDE SEQUENCE</scope>
    <source>
        <strain evidence="23">PB745_02</strain>
        <tissue evidence="23">Gill</tissue>
    </source>
</reference>
<organism evidence="23 24">
    <name type="scientific">Petrolisthes manimaculis</name>
    <dbReference type="NCBI Taxonomy" id="1843537"/>
    <lineage>
        <taxon>Eukaryota</taxon>
        <taxon>Metazoa</taxon>
        <taxon>Ecdysozoa</taxon>
        <taxon>Arthropoda</taxon>
        <taxon>Crustacea</taxon>
        <taxon>Multicrustacea</taxon>
        <taxon>Malacostraca</taxon>
        <taxon>Eumalacostraca</taxon>
        <taxon>Eucarida</taxon>
        <taxon>Decapoda</taxon>
        <taxon>Pleocyemata</taxon>
        <taxon>Anomura</taxon>
        <taxon>Galatheoidea</taxon>
        <taxon>Porcellanidae</taxon>
        <taxon>Petrolisthes</taxon>
    </lineage>
</organism>
<keyword evidence="12" id="KW-0112">Calmodulin-binding</keyword>
<dbReference type="Pfam" id="PF00122">
    <property type="entry name" value="E1-E2_ATPase"/>
    <property type="match status" value="1"/>
</dbReference>
<evidence type="ECO:0000313" key="23">
    <source>
        <dbReference type="EMBL" id="KAK4289502.1"/>
    </source>
</evidence>
<feature type="transmembrane region" description="Helical" evidence="18">
    <location>
        <begin position="645"/>
        <end position="667"/>
    </location>
</feature>
<keyword evidence="7" id="KW-0479">Metal-binding</keyword>
<evidence type="ECO:0000259" key="20">
    <source>
        <dbReference type="Pfam" id="PF00122"/>
    </source>
</evidence>
<dbReference type="InterPro" id="IPR023214">
    <property type="entry name" value="HAD_sf"/>
</dbReference>
<dbReference type="GO" id="GO:0005388">
    <property type="term" value="F:P-type calcium transporter activity"/>
    <property type="evidence" value="ECO:0007669"/>
    <property type="project" value="UniProtKB-EC"/>
</dbReference>
<keyword evidence="6 18" id="KW-0812">Transmembrane</keyword>
<dbReference type="PRINTS" id="PR00121">
    <property type="entry name" value="NAKATPASE"/>
</dbReference>
<evidence type="ECO:0000256" key="6">
    <source>
        <dbReference type="ARBA" id="ARBA00022692"/>
    </source>
</evidence>
<feature type="domain" description="Cation-transporting P-type ATPase C-terminal" evidence="21">
    <location>
        <begin position="665"/>
        <end position="843"/>
    </location>
</feature>
<dbReference type="FunFam" id="1.20.1110.10:FF:000033">
    <property type="entry name" value="Calcium-transporting ATPase"/>
    <property type="match status" value="1"/>
</dbReference>
<comment type="similarity">
    <text evidence="2">Belongs to the cation transport ATPase (P-type) (TC 3.A.3) family. Type IIB subfamily.</text>
</comment>
<dbReference type="EMBL" id="JAWZYT010005832">
    <property type="protein sequence ID" value="KAK4289502.1"/>
    <property type="molecule type" value="Genomic_DNA"/>
</dbReference>
<comment type="catalytic activity">
    <reaction evidence="18">
        <text>Ca(2+)(in) + ATP + H2O = Ca(2+)(out) + ADP + phosphate + H(+)</text>
        <dbReference type="Rhea" id="RHEA:18105"/>
        <dbReference type="ChEBI" id="CHEBI:15377"/>
        <dbReference type="ChEBI" id="CHEBI:15378"/>
        <dbReference type="ChEBI" id="CHEBI:29108"/>
        <dbReference type="ChEBI" id="CHEBI:30616"/>
        <dbReference type="ChEBI" id="CHEBI:43474"/>
        <dbReference type="ChEBI" id="CHEBI:456216"/>
        <dbReference type="EC" id="7.2.2.10"/>
    </reaction>
</comment>
<dbReference type="SFLD" id="SFLDS00003">
    <property type="entry name" value="Haloacid_Dehalogenase"/>
    <property type="match status" value="1"/>
</dbReference>
<dbReference type="GO" id="GO:0006825">
    <property type="term" value="P:copper ion transport"/>
    <property type="evidence" value="ECO:0007669"/>
    <property type="project" value="UniProtKB-KW"/>
</dbReference>
<feature type="compositionally biased region" description="Basic residues" evidence="19">
    <location>
        <begin position="927"/>
        <end position="938"/>
    </location>
</feature>
<keyword evidence="18" id="KW-0106">Calcium</keyword>
<keyword evidence="13" id="KW-1278">Translocase</keyword>
<dbReference type="Gene3D" id="1.20.1110.10">
    <property type="entry name" value="Calcium-transporting ATPase, transmembrane domain"/>
    <property type="match status" value="1"/>
</dbReference>
<keyword evidence="14 18" id="KW-1133">Transmembrane helix</keyword>
<feature type="transmembrane region" description="Helical" evidence="18">
    <location>
        <begin position="712"/>
        <end position="734"/>
    </location>
</feature>
<keyword evidence="5" id="KW-0597">Phosphoprotein</keyword>
<keyword evidence="16 18" id="KW-0406">Ion transport</keyword>
<dbReference type="Pfam" id="PF13246">
    <property type="entry name" value="Cation_ATPase"/>
    <property type="match status" value="1"/>
</dbReference>
<dbReference type="InterPro" id="IPR023299">
    <property type="entry name" value="ATPase_P-typ_cyto_dom_N"/>
</dbReference>
<comment type="subcellular location">
    <subcellularLocation>
        <location evidence="1">Cell membrane</location>
        <topology evidence="1">Multi-pass membrane protein</topology>
    </subcellularLocation>
    <subcellularLocation>
        <location evidence="18">Membrane</location>
        <topology evidence="18">Multi-pass membrane protein</topology>
    </subcellularLocation>
</comment>
<evidence type="ECO:0000256" key="9">
    <source>
        <dbReference type="ARBA" id="ARBA00022796"/>
    </source>
</evidence>
<evidence type="ECO:0000256" key="13">
    <source>
        <dbReference type="ARBA" id="ARBA00022967"/>
    </source>
</evidence>
<dbReference type="PROSITE" id="PS00154">
    <property type="entry name" value="ATPASE_E1_E2"/>
    <property type="match status" value="1"/>
</dbReference>
<feature type="transmembrane region" description="Helical" evidence="18">
    <location>
        <begin position="192"/>
        <end position="221"/>
    </location>
</feature>
<dbReference type="CDD" id="cd02081">
    <property type="entry name" value="P-type_ATPase_Ca_PMCA-like"/>
    <property type="match status" value="1"/>
</dbReference>
<dbReference type="SUPFAM" id="SSF56784">
    <property type="entry name" value="HAD-like"/>
    <property type="match status" value="1"/>
</dbReference>
<dbReference type="SFLD" id="SFLDG00002">
    <property type="entry name" value="C1.7:_P-type_atpase_like"/>
    <property type="match status" value="1"/>
</dbReference>
<dbReference type="Gene3D" id="3.40.1110.10">
    <property type="entry name" value="Calcium-transporting ATPase, cytoplasmic domain N"/>
    <property type="match status" value="1"/>
</dbReference>
<dbReference type="PRINTS" id="PR00119">
    <property type="entry name" value="CATATPASE"/>
</dbReference>
<evidence type="ECO:0000256" key="10">
    <source>
        <dbReference type="ARBA" id="ARBA00022840"/>
    </source>
</evidence>
<dbReference type="InterPro" id="IPR022141">
    <property type="entry name" value="ATP_Ca_trans_C"/>
</dbReference>
<evidence type="ECO:0000259" key="21">
    <source>
        <dbReference type="Pfam" id="PF00689"/>
    </source>
</evidence>
<evidence type="ECO:0000256" key="2">
    <source>
        <dbReference type="ARBA" id="ARBA00006124"/>
    </source>
</evidence>
<dbReference type="InterPro" id="IPR044492">
    <property type="entry name" value="P_typ_ATPase_HD_dom"/>
</dbReference>
<dbReference type="Pfam" id="PF08282">
    <property type="entry name" value="Hydrolase_3"/>
    <property type="match status" value="1"/>
</dbReference>
<dbReference type="SUPFAM" id="SSF81665">
    <property type="entry name" value="Calcium ATPase, transmembrane domain M"/>
    <property type="match status" value="1"/>
</dbReference>
<sequence length="1011" mass="112089">MDRGRGYPGGGGRGRLRHRLQRLHIKCETIYQLSPSPTDDAQIKYGDMLPADGLLIQGSDLKVDESSLTGESDHVTKTPDLDPLLFSGTTVMEGSGRMVVTGVGINSQAGVIMTLLGATKKSKEDKKEKSGEQSTKTERSVLQNKLSRLAIQIGYTGSVIAVLTIVILVVRFSVKTYVVEALPFDVKHINSFVHFFIIGVTVLVVAVPEGLPLAVTISLAFSVKKMMKDNNLVRHLDACETMGNATTICSDKTGTLTTNRMTVVAAHIAATTYRSVPKYESLPTSTAELMVLGMSINTNYTSKVVPSDNPGELPKQMGNKTECALLGFVRDLGRSYTTVRNNYPEESFVKVYTFNSARKSMSTVVPLGVGGFRVFTKGASEIILRKCAFLFNEKGEVGVLSESGQEDLETSVVEPLASEGLRTICLAYRDFVPFDTNINQTKISEAPNWDEEHSIVSNLTLLAILGVEDPVRPEVPEAISLCQRAGVTVRMVTGDNINTARSIALKCGILRPKDSYLVLDSKSFNRKIRDDQGQVSQALVDEVWPRLRVLARSSPQDKYVLVQGIIRSRVGPTRQVVAVTGDGTNDGPALKMADVGFAMGITGTDVAKEACDIVLTDDNFTSIVKAVMWGRNVYDSISKFLQFQLTVNVVAVTIAFVSICIISDTPLKTVQMLWVNLIMDTLASLALATEAPTRSLLHRQPYGRTMPLLSTVMLRNILGQAAFMVVVIFLLLFYGHLLVDIDDGLYASQDEPPSQHFTLIFNTFVMMTLFNEVNARKIHGEHNVFQGITNNPLFYCIWLVTFAAQVVIVQFGSFAFSTTALTFDQWLWCVFFGVLTLLWGQLITTAFSSIQPRAFRSSATSPSREDSGWLSPDSLQTRFMQKKRDAHVFWIQSITDLQTQIRVVRAFKSGVVEPLEEDYNNDDDHHHHYQRQQQHQRYHHDQQQKQQQQQISRRRAGGGLTGRDNGVKFIKVQEATLPEVPVAAHEHTTDLYCLQIIQVLASNYYTSAHWK</sequence>
<keyword evidence="11" id="KW-0460">Magnesium</keyword>
<evidence type="ECO:0000256" key="4">
    <source>
        <dbReference type="ARBA" id="ARBA00022475"/>
    </source>
</evidence>
<protein>
    <recommendedName>
        <fullName evidence="18">Calcium-transporting ATPase</fullName>
        <ecNumber evidence="18">7.2.2.10</ecNumber>
    </recommendedName>
</protein>
<comment type="caution">
    <text evidence="18">Lacks conserved residue(s) required for the propagation of feature annotation.</text>
</comment>
<dbReference type="NCBIfam" id="TIGR01494">
    <property type="entry name" value="ATPase_P-type"/>
    <property type="match status" value="2"/>
</dbReference>
<evidence type="ECO:0000256" key="11">
    <source>
        <dbReference type="ARBA" id="ARBA00022842"/>
    </source>
</evidence>
<keyword evidence="24" id="KW-1185">Reference proteome</keyword>
<evidence type="ECO:0000256" key="15">
    <source>
        <dbReference type="ARBA" id="ARBA00023008"/>
    </source>
</evidence>
<evidence type="ECO:0000256" key="12">
    <source>
        <dbReference type="ARBA" id="ARBA00022860"/>
    </source>
</evidence>
<dbReference type="NCBIfam" id="TIGR01517">
    <property type="entry name" value="ATPase-IIB_Ca"/>
    <property type="match status" value="1"/>
</dbReference>
<dbReference type="GO" id="GO:0005524">
    <property type="term" value="F:ATP binding"/>
    <property type="evidence" value="ECO:0007669"/>
    <property type="project" value="UniProtKB-KW"/>
</dbReference>
<keyword evidence="3 18" id="KW-0813">Transport</keyword>
<keyword evidence="8 18" id="KW-0547">Nucleotide-binding</keyword>
<comment type="function">
    <text evidence="18">Catalyzes the hydrolysis of ATP coupled with the transport of calcium.</text>
</comment>
<evidence type="ECO:0000256" key="19">
    <source>
        <dbReference type="SAM" id="MobiDB-lite"/>
    </source>
</evidence>
<dbReference type="PANTHER" id="PTHR24093">
    <property type="entry name" value="CATION TRANSPORTING ATPASE"/>
    <property type="match status" value="1"/>
</dbReference>
<accession>A0AAE1TLC0</accession>
<evidence type="ECO:0000256" key="7">
    <source>
        <dbReference type="ARBA" id="ARBA00022723"/>
    </source>
</evidence>
<dbReference type="Pfam" id="PF12424">
    <property type="entry name" value="ATP_Ca_trans_C"/>
    <property type="match status" value="1"/>
</dbReference>
<dbReference type="EC" id="7.2.2.10" evidence="18"/>
<feature type="transmembrane region" description="Helical" evidence="18">
    <location>
        <begin position="754"/>
        <end position="773"/>
    </location>
</feature>
<dbReference type="GO" id="GO:0046872">
    <property type="term" value="F:metal ion binding"/>
    <property type="evidence" value="ECO:0007669"/>
    <property type="project" value="UniProtKB-KW"/>
</dbReference>
<feature type="region of interest" description="Disordered" evidence="19">
    <location>
        <begin position="916"/>
        <end position="964"/>
    </location>
</feature>
<dbReference type="GO" id="GO:0016887">
    <property type="term" value="F:ATP hydrolysis activity"/>
    <property type="evidence" value="ECO:0007669"/>
    <property type="project" value="InterPro"/>
</dbReference>
<dbReference type="SFLD" id="SFLDF00027">
    <property type="entry name" value="p-type_atpase"/>
    <property type="match status" value="1"/>
</dbReference>
<feature type="transmembrane region" description="Helical" evidence="18">
    <location>
        <begin position="149"/>
        <end position="172"/>
    </location>
</feature>
<dbReference type="Proteomes" id="UP001292094">
    <property type="component" value="Unassembled WGS sequence"/>
</dbReference>
<keyword evidence="18" id="KW-0109">Calcium transport</keyword>
<evidence type="ECO:0000256" key="16">
    <source>
        <dbReference type="ARBA" id="ARBA00023065"/>
    </source>
</evidence>
<dbReference type="Gene3D" id="2.70.150.10">
    <property type="entry name" value="Calcium-transporting ATPase, cytoplasmic transduction domain A"/>
    <property type="match status" value="1"/>
</dbReference>
<dbReference type="InterPro" id="IPR008250">
    <property type="entry name" value="ATPase_P-typ_transduc_dom_A_sf"/>
</dbReference>
<evidence type="ECO:0000256" key="17">
    <source>
        <dbReference type="ARBA" id="ARBA00023136"/>
    </source>
</evidence>
<dbReference type="SUPFAM" id="SSF81660">
    <property type="entry name" value="Metal cation-transporting ATPase, ATP-binding domain N"/>
    <property type="match status" value="1"/>
</dbReference>
<dbReference type="Pfam" id="PF00689">
    <property type="entry name" value="Cation_ATPase_C"/>
    <property type="match status" value="1"/>
</dbReference>
<dbReference type="InterPro" id="IPR023298">
    <property type="entry name" value="ATPase_P-typ_TM_dom_sf"/>
</dbReference>
<keyword evidence="10 18" id="KW-0067">ATP-binding</keyword>
<dbReference type="FunFam" id="1.20.1110.10:FF:000001">
    <property type="entry name" value="Calcium-transporting ATPase"/>
    <property type="match status" value="1"/>
</dbReference>
<evidence type="ECO:0000313" key="24">
    <source>
        <dbReference type="Proteomes" id="UP001292094"/>
    </source>
</evidence>
<evidence type="ECO:0000256" key="8">
    <source>
        <dbReference type="ARBA" id="ARBA00022741"/>
    </source>
</evidence>